<keyword evidence="3" id="KW-1185">Reference proteome</keyword>
<proteinExistence type="predicted"/>
<dbReference type="GO" id="GO:0005549">
    <property type="term" value="F:odorant binding"/>
    <property type="evidence" value="ECO:0007669"/>
    <property type="project" value="InterPro"/>
</dbReference>
<dbReference type="OrthoDB" id="8250911at2759"/>
<dbReference type="Gene3D" id="1.10.238.20">
    <property type="entry name" value="Pheromone/general odorant binding protein domain"/>
    <property type="match status" value="1"/>
</dbReference>
<dbReference type="OMA" id="GHEITMS"/>
<evidence type="ECO:0000256" key="1">
    <source>
        <dbReference type="SAM" id="SignalP"/>
    </source>
</evidence>
<protein>
    <submittedName>
        <fullName evidence="2">General odorant-binding protein 83a</fullName>
    </submittedName>
</protein>
<feature type="signal peptide" evidence="1">
    <location>
        <begin position="1"/>
        <end position="25"/>
    </location>
</feature>
<dbReference type="InterPro" id="IPR036728">
    <property type="entry name" value="PBP_GOBP_sf"/>
</dbReference>
<dbReference type="SUPFAM" id="SSF47565">
    <property type="entry name" value="Insect pheromone/odorant-binding proteins"/>
    <property type="match status" value="1"/>
</dbReference>
<dbReference type="InterPro" id="IPR006170">
    <property type="entry name" value="PBP/GOBP"/>
</dbReference>
<accession>A0A226E189</accession>
<sequence length="147" mass="15979">MSFSSMKTFLVVAIVGAVIAAEVSALDIKCKGLPITMTEEQITRMKTCAKTVGVDAPEKMTPEKIGCFSKCMFERKELVDENGKPHKENINKVIDASMPEPVREDAKAKFATCLDQFGGTIDPKDASCATYAPLAMCTTKAMKEVCM</sequence>
<dbReference type="Pfam" id="PF01395">
    <property type="entry name" value="PBP_GOBP"/>
    <property type="match status" value="1"/>
</dbReference>
<evidence type="ECO:0000313" key="3">
    <source>
        <dbReference type="Proteomes" id="UP000198287"/>
    </source>
</evidence>
<organism evidence="2 3">
    <name type="scientific">Folsomia candida</name>
    <name type="common">Springtail</name>
    <dbReference type="NCBI Taxonomy" id="158441"/>
    <lineage>
        <taxon>Eukaryota</taxon>
        <taxon>Metazoa</taxon>
        <taxon>Ecdysozoa</taxon>
        <taxon>Arthropoda</taxon>
        <taxon>Hexapoda</taxon>
        <taxon>Collembola</taxon>
        <taxon>Entomobryomorpha</taxon>
        <taxon>Isotomoidea</taxon>
        <taxon>Isotomidae</taxon>
        <taxon>Proisotominae</taxon>
        <taxon>Folsomia</taxon>
    </lineage>
</organism>
<dbReference type="CDD" id="cd23992">
    <property type="entry name" value="PBP_GOBP"/>
    <property type="match status" value="1"/>
</dbReference>
<dbReference type="SMART" id="SM00708">
    <property type="entry name" value="PhBP"/>
    <property type="match status" value="1"/>
</dbReference>
<evidence type="ECO:0000313" key="2">
    <source>
        <dbReference type="EMBL" id="OXA51048.1"/>
    </source>
</evidence>
<dbReference type="AlphaFoldDB" id="A0A226E189"/>
<reference evidence="2 3" key="1">
    <citation type="submission" date="2015-12" db="EMBL/GenBank/DDBJ databases">
        <title>The genome of Folsomia candida.</title>
        <authorList>
            <person name="Faddeeva A."/>
            <person name="Derks M.F."/>
            <person name="Anvar Y."/>
            <person name="Smit S."/>
            <person name="Van Straalen N."/>
            <person name="Roelofs D."/>
        </authorList>
    </citation>
    <scope>NUCLEOTIDE SEQUENCE [LARGE SCALE GENOMIC DNA]</scope>
    <source>
        <strain evidence="2 3">VU population</strain>
        <tissue evidence="2">Whole body</tissue>
    </source>
</reference>
<comment type="caution">
    <text evidence="2">The sequence shown here is derived from an EMBL/GenBank/DDBJ whole genome shotgun (WGS) entry which is preliminary data.</text>
</comment>
<keyword evidence="1" id="KW-0732">Signal</keyword>
<feature type="chain" id="PRO_5013279742" evidence="1">
    <location>
        <begin position="26"/>
        <end position="147"/>
    </location>
</feature>
<dbReference type="EMBL" id="LNIX01000008">
    <property type="protein sequence ID" value="OXA51048.1"/>
    <property type="molecule type" value="Genomic_DNA"/>
</dbReference>
<gene>
    <name evidence="2" type="ORF">Fcan01_14012</name>
</gene>
<dbReference type="Proteomes" id="UP000198287">
    <property type="component" value="Unassembled WGS sequence"/>
</dbReference>
<name>A0A226E189_FOLCA</name>